<dbReference type="PANTHER" id="PTHR13604">
    <property type="entry name" value="DC12-RELATED"/>
    <property type="match status" value="1"/>
</dbReference>
<evidence type="ECO:0000256" key="5">
    <source>
        <dbReference type="ARBA" id="ARBA00023124"/>
    </source>
</evidence>
<evidence type="ECO:0000256" key="7">
    <source>
        <dbReference type="ARBA" id="ARBA00023239"/>
    </source>
</evidence>
<keyword evidence="2 8" id="KW-0645">Protease</keyword>
<keyword evidence="4 8" id="KW-0378">Hydrolase</keyword>
<evidence type="ECO:0000313" key="10">
    <source>
        <dbReference type="Proteomes" id="UP000630528"/>
    </source>
</evidence>
<dbReference type="GO" id="GO:0016829">
    <property type="term" value="F:lyase activity"/>
    <property type="evidence" value="ECO:0007669"/>
    <property type="project" value="UniProtKB-KW"/>
</dbReference>
<proteinExistence type="inferred from homology"/>
<sequence>MCNRYRAVSVTVVRDVFGFTLLEEPQPLYATHGTGPWQPGPFIRAGSAAVGQWGLIPWFSTTRRPTGRGGRPISTNNCRIETAATAPSFKAPWARAQRCLIPALDYDEPYWGTGRNVWWRFARSDGLPWALAGLWTEWTDPATGEVVPSYTMLTQNCDAHPLLSRMHKPDPALPPHAQDKRSVVPIEREHWDQWLHGSSQQALELVRLPPPELFSHGPADPAQQVALELSW</sequence>
<name>A0A934TUR6_9BURK</name>
<evidence type="ECO:0000256" key="4">
    <source>
        <dbReference type="ARBA" id="ARBA00022801"/>
    </source>
</evidence>
<keyword evidence="3" id="KW-0227">DNA damage</keyword>
<dbReference type="RefSeq" id="WP_201173624.1">
    <property type="nucleotide sequence ID" value="NZ_JAEPWM010000007.1"/>
</dbReference>
<dbReference type="Proteomes" id="UP000630528">
    <property type="component" value="Unassembled WGS sequence"/>
</dbReference>
<comment type="similarity">
    <text evidence="1 8">Belongs to the SOS response-associated peptidase family.</text>
</comment>
<dbReference type="Pfam" id="PF02586">
    <property type="entry name" value="SRAP"/>
    <property type="match status" value="1"/>
</dbReference>
<dbReference type="InterPro" id="IPR003738">
    <property type="entry name" value="SRAP"/>
</dbReference>
<keyword evidence="10" id="KW-1185">Reference proteome</keyword>
<protein>
    <recommendedName>
        <fullName evidence="8">Abasic site processing protein</fullName>
        <ecNumber evidence="8">3.4.-.-</ecNumber>
    </recommendedName>
</protein>
<dbReference type="GO" id="GO:0003697">
    <property type="term" value="F:single-stranded DNA binding"/>
    <property type="evidence" value="ECO:0007669"/>
    <property type="project" value="InterPro"/>
</dbReference>
<evidence type="ECO:0000256" key="8">
    <source>
        <dbReference type="RuleBase" id="RU364100"/>
    </source>
</evidence>
<keyword evidence="6" id="KW-0238">DNA-binding</keyword>
<dbReference type="AlphaFoldDB" id="A0A934TUR6"/>
<gene>
    <name evidence="9" type="ORF">JJB11_16315</name>
</gene>
<dbReference type="SUPFAM" id="SSF143081">
    <property type="entry name" value="BB1717-like"/>
    <property type="match status" value="1"/>
</dbReference>
<dbReference type="Gene3D" id="3.90.1680.10">
    <property type="entry name" value="SOS response associated peptidase-like"/>
    <property type="match status" value="1"/>
</dbReference>
<keyword evidence="5" id="KW-0190">Covalent protein-DNA linkage</keyword>
<evidence type="ECO:0000256" key="2">
    <source>
        <dbReference type="ARBA" id="ARBA00022670"/>
    </source>
</evidence>
<reference evidence="9" key="2">
    <citation type="submission" date="2021-01" db="EMBL/GenBank/DDBJ databases">
        <authorList>
            <person name="Kang M."/>
        </authorList>
    </citation>
    <scope>NUCLEOTIDE SEQUENCE</scope>
    <source>
        <strain evidence="9">KACC 17527</strain>
    </source>
</reference>
<comment type="caution">
    <text evidence="9">The sequence shown here is derived from an EMBL/GenBank/DDBJ whole genome shotgun (WGS) entry which is preliminary data.</text>
</comment>
<evidence type="ECO:0000313" key="9">
    <source>
        <dbReference type="EMBL" id="MBK6007665.1"/>
    </source>
</evidence>
<dbReference type="GO" id="GO:0106300">
    <property type="term" value="P:protein-DNA covalent cross-linking repair"/>
    <property type="evidence" value="ECO:0007669"/>
    <property type="project" value="InterPro"/>
</dbReference>
<evidence type="ECO:0000256" key="3">
    <source>
        <dbReference type="ARBA" id="ARBA00022763"/>
    </source>
</evidence>
<reference evidence="9" key="1">
    <citation type="journal article" date="2012" name="J. Microbiol. Biotechnol.">
        <title>Ramlibacter ginsenosidimutans sp. nov., with ginsenoside-converting activity.</title>
        <authorList>
            <person name="Wang L."/>
            <person name="An D.S."/>
            <person name="Kim S.G."/>
            <person name="Jin F.X."/>
            <person name="Kim S.C."/>
            <person name="Lee S.T."/>
            <person name="Im W.T."/>
        </authorList>
    </citation>
    <scope>NUCLEOTIDE SEQUENCE</scope>
    <source>
        <strain evidence="9">KACC 17527</strain>
    </source>
</reference>
<keyword evidence="7" id="KW-0456">Lyase</keyword>
<dbReference type="EMBL" id="JAEPWM010000007">
    <property type="protein sequence ID" value="MBK6007665.1"/>
    <property type="molecule type" value="Genomic_DNA"/>
</dbReference>
<accession>A0A934TUR6</accession>
<dbReference type="PANTHER" id="PTHR13604:SF0">
    <property type="entry name" value="ABASIC SITE PROCESSING PROTEIN HMCES"/>
    <property type="match status" value="1"/>
</dbReference>
<dbReference type="InterPro" id="IPR036590">
    <property type="entry name" value="SRAP-like"/>
</dbReference>
<evidence type="ECO:0000256" key="1">
    <source>
        <dbReference type="ARBA" id="ARBA00008136"/>
    </source>
</evidence>
<evidence type="ECO:0000256" key="6">
    <source>
        <dbReference type="ARBA" id="ARBA00023125"/>
    </source>
</evidence>
<organism evidence="9 10">
    <name type="scientific">Ramlibacter ginsenosidimutans</name>
    <dbReference type="NCBI Taxonomy" id="502333"/>
    <lineage>
        <taxon>Bacteria</taxon>
        <taxon>Pseudomonadati</taxon>
        <taxon>Pseudomonadota</taxon>
        <taxon>Betaproteobacteria</taxon>
        <taxon>Burkholderiales</taxon>
        <taxon>Comamonadaceae</taxon>
        <taxon>Ramlibacter</taxon>
    </lineage>
</organism>
<dbReference type="GO" id="GO:0008233">
    <property type="term" value="F:peptidase activity"/>
    <property type="evidence" value="ECO:0007669"/>
    <property type="project" value="UniProtKB-KW"/>
</dbReference>
<dbReference type="EC" id="3.4.-.-" evidence="8"/>
<dbReference type="GO" id="GO:0006508">
    <property type="term" value="P:proteolysis"/>
    <property type="evidence" value="ECO:0007669"/>
    <property type="project" value="UniProtKB-KW"/>
</dbReference>